<dbReference type="Pfam" id="PF04389">
    <property type="entry name" value="Peptidase_M28"/>
    <property type="match status" value="1"/>
</dbReference>
<dbReference type="InterPro" id="IPR003137">
    <property type="entry name" value="PA_domain"/>
</dbReference>
<dbReference type="PANTHER" id="PTHR10404">
    <property type="entry name" value="N-ACETYLATED-ALPHA-LINKED ACIDIC DIPEPTIDASE"/>
    <property type="match status" value="1"/>
</dbReference>
<dbReference type="SUPFAM" id="SSF47672">
    <property type="entry name" value="Transferrin receptor-like dimerisation domain"/>
    <property type="match status" value="1"/>
</dbReference>
<evidence type="ECO:0000313" key="8">
    <source>
        <dbReference type="Proteomes" id="UP000769528"/>
    </source>
</evidence>
<dbReference type="OrthoDB" id="5841748at2759"/>
<dbReference type="GO" id="GO:0004180">
    <property type="term" value="F:carboxypeptidase activity"/>
    <property type="evidence" value="ECO:0007669"/>
    <property type="project" value="TreeGrafter"/>
</dbReference>
<evidence type="ECO:0000256" key="2">
    <source>
        <dbReference type="SAM" id="MobiDB-lite"/>
    </source>
</evidence>
<keyword evidence="3" id="KW-1133">Transmembrane helix</keyword>
<dbReference type="InterPro" id="IPR007365">
    <property type="entry name" value="TFR-like_dimer_dom"/>
</dbReference>
<feature type="domain" description="PA" evidence="4">
    <location>
        <begin position="214"/>
        <end position="279"/>
    </location>
</feature>
<dbReference type="InterPro" id="IPR036757">
    <property type="entry name" value="TFR-like_dimer_dom_sf"/>
</dbReference>
<dbReference type="Proteomes" id="UP000769528">
    <property type="component" value="Unassembled WGS sequence"/>
</dbReference>
<reference evidence="7" key="1">
    <citation type="journal article" date="2021" name="Open Biol.">
        <title>Shared evolutionary footprints suggest mitochondrial oxidative damage underlies multiple complex I losses in fungi.</title>
        <authorList>
            <person name="Schikora-Tamarit M.A."/>
            <person name="Marcet-Houben M."/>
            <person name="Nosek J."/>
            <person name="Gabaldon T."/>
        </authorList>
    </citation>
    <scope>NUCLEOTIDE SEQUENCE</scope>
    <source>
        <strain evidence="7">CBS6341</strain>
    </source>
</reference>
<dbReference type="CDD" id="cd08022">
    <property type="entry name" value="M28_PSMA_like"/>
    <property type="match status" value="1"/>
</dbReference>
<keyword evidence="8" id="KW-1185">Reference proteome</keyword>
<gene>
    <name evidence="7" type="ORF">WICMUC_002512</name>
</gene>
<reference evidence="7" key="2">
    <citation type="submission" date="2021-01" db="EMBL/GenBank/DDBJ databases">
        <authorList>
            <person name="Schikora-Tamarit M.A."/>
        </authorList>
    </citation>
    <scope>NUCLEOTIDE SEQUENCE</scope>
    <source>
        <strain evidence="7">CBS6341</strain>
    </source>
</reference>
<evidence type="ECO:0000313" key="7">
    <source>
        <dbReference type="EMBL" id="KAH3675720.1"/>
    </source>
</evidence>
<feature type="domain" description="Peptidase M28" evidence="6">
    <location>
        <begin position="390"/>
        <end position="577"/>
    </location>
</feature>
<dbReference type="AlphaFoldDB" id="A0A9P8PQI0"/>
<accession>A0A9P8PQI0</accession>
<evidence type="ECO:0000256" key="1">
    <source>
        <dbReference type="ARBA" id="ARBA00005634"/>
    </source>
</evidence>
<dbReference type="PANTHER" id="PTHR10404:SF46">
    <property type="entry name" value="VACUOLAR PROTEIN SORTING-ASSOCIATED PROTEIN 70"/>
    <property type="match status" value="1"/>
</dbReference>
<dbReference type="InterPro" id="IPR039373">
    <property type="entry name" value="Peptidase_M28B"/>
</dbReference>
<evidence type="ECO:0000259" key="5">
    <source>
        <dbReference type="Pfam" id="PF04253"/>
    </source>
</evidence>
<dbReference type="CDD" id="cd02121">
    <property type="entry name" value="PA_GCPII_like"/>
    <property type="match status" value="1"/>
</dbReference>
<dbReference type="FunFam" id="3.50.30.30:FF:000008">
    <property type="entry name" value="Glutamate carboxypeptidase 2"/>
    <property type="match status" value="1"/>
</dbReference>
<name>A0A9P8PQI0_9ASCO</name>
<protein>
    <recommendedName>
        <fullName evidence="9">Vacuolar membrane protease</fullName>
    </recommendedName>
</protein>
<dbReference type="EMBL" id="JAEUBF010000722">
    <property type="protein sequence ID" value="KAH3675720.1"/>
    <property type="molecule type" value="Genomic_DNA"/>
</dbReference>
<feature type="region of interest" description="Disordered" evidence="2">
    <location>
        <begin position="282"/>
        <end position="315"/>
    </location>
</feature>
<evidence type="ECO:0000256" key="3">
    <source>
        <dbReference type="SAM" id="Phobius"/>
    </source>
</evidence>
<sequence length="794" mass="88487">MAQHKCSERYKFNWKDPEKLKPTSIRPIDKSILEKVNSYSNMSDLEKHGADVPIIEPSNGTLIKRIKKIVHFTLISVTIFISFYNSSIFSTKKDDNSFSLEELTTAYKNVLKSSNLAGNWSKIYTAEPHLAGTNYGLVQFTKDKFEEYGFTSSVDTFDTYINYPKSYSLSLIENGEIIYKPTLVEDILEEDPTTSGDDLIPAFHGYSANGNATAEYVYINYGTVEDFKLLAANNVSIEGKIAIARYGDIFRGLKVKHAQEAGAIGVLIYSDPADDYIPSDVAPYPAGPGRNPSSIQRGSVQFLSSSPGDPSRFTDRSPEALANLTAIPKIPSLPISFKEVKPILLKLNGHGKNLGFKGGIEGFDYSLGPAPGYEINLFNDNEYKIADLWNVLGYVEGHEKDNLIIIGNHRDAWIKGGASDPNSGSAALLEVARSFNELFKNGYKPRYSILLASWDGEEYALLGSTNYAESYAEKLQKELVAYINVDVAVGGTNFKLSSSPLINDVLLDVADLVVYPKAGNITLKEHFLNTSKISILGSGSDYTSFYEHLGITSVDLGFNLGKGDPVYHYHSNYDSYHWVSTFADPGFKFHNAAAQYIGLLTLTLSETKTLINFKSETYSSAINGYFDELAEKIPKGWLDEKIELDSSSISNCEANHHHDDFTLEDLVNKTKKSLNHLVGVSHKFDKRAAKIQTTWEEEISSSSNPFKKIIFNYKIKKINNKLKHLEKNFLHEEGLNGREWFKHIGFASGRYTGYAGQTLPGLTEALEDLDFEQTVKWISIIRNATKKTLISLVK</sequence>
<feature type="compositionally biased region" description="Polar residues" evidence="2">
    <location>
        <begin position="291"/>
        <end position="308"/>
    </location>
</feature>
<organism evidence="7 8">
    <name type="scientific">Wickerhamomyces mucosus</name>
    <dbReference type="NCBI Taxonomy" id="1378264"/>
    <lineage>
        <taxon>Eukaryota</taxon>
        <taxon>Fungi</taxon>
        <taxon>Dikarya</taxon>
        <taxon>Ascomycota</taxon>
        <taxon>Saccharomycotina</taxon>
        <taxon>Saccharomycetes</taxon>
        <taxon>Phaffomycetales</taxon>
        <taxon>Wickerhamomycetaceae</taxon>
        <taxon>Wickerhamomyces</taxon>
    </lineage>
</organism>
<feature type="transmembrane region" description="Helical" evidence="3">
    <location>
        <begin position="69"/>
        <end position="89"/>
    </location>
</feature>
<evidence type="ECO:0000259" key="6">
    <source>
        <dbReference type="Pfam" id="PF04389"/>
    </source>
</evidence>
<keyword evidence="3" id="KW-0472">Membrane</keyword>
<dbReference type="InterPro" id="IPR046450">
    <property type="entry name" value="PA_dom_sf"/>
</dbReference>
<dbReference type="Gene3D" id="3.40.630.10">
    <property type="entry name" value="Zn peptidases"/>
    <property type="match status" value="1"/>
</dbReference>
<dbReference type="FunFam" id="3.40.630.10:FF:000101">
    <property type="entry name" value="N-acetylated alpha-linked acidic dipeptidase like 1"/>
    <property type="match status" value="1"/>
</dbReference>
<feature type="domain" description="Transferrin receptor-like dimerisation" evidence="5">
    <location>
        <begin position="669"/>
        <end position="787"/>
    </location>
</feature>
<comment type="similarity">
    <text evidence="1">Belongs to the peptidase M28 family. M28B subfamily.</text>
</comment>
<comment type="caution">
    <text evidence="7">The sequence shown here is derived from an EMBL/GenBank/DDBJ whole genome shotgun (WGS) entry which is preliminary data.</text>
</comment>
<evidence type="ECO:0008006" key="9">
    <source>
        <dbReference type="Google" id="ProtNLM"/>
    </source>
</evidence>
<dbReference type="Pfam" id="PF04253">
    <property type="entry name" value="TFR_dimer"/>
    <property type="match status" value="1"/>
</dbReference>
<dbReference type="InterPro" id="IPR007484">
    <property type="entry name" value="Peptidase_M28"/>
</dbReference>
<dbReference type="Pfam" id="PF02225">
    <property type="entry name" value="PA"/>
    <property type="match status" value="1"/>
</dbReference>
<dbReference type="Gene3D" id="1.20.930.40">
    <property type="entry name" value="Transferrin receptor-like, dimerisation domain"/>
    <property type="match status" value="1"/>
</dbReference>
<dbReference type="SUPFAM" id="SSF52025">
    <property type="entry name" value="PA domain"/>
    <property type="match status" value="1"/>
</dbReference>
<proteinExistence type="inferred from homology"/>
<dbReference type="SUPFAM" id="SSF53187">
    <property type="entry name" value="Zn-dependent exopeptidases"/>
    <property type="match status" value="1"/>
</dbReference>
<evidence type="ECO:0000259" key="4">
    <source>
        <dbReference type="Pfam" id="PF02225"/>
    </source>
</evidence>
<keyword evidence="3" id="KW-0812">Transmembrane</keyword>
<dbReference type="Gene3D" id="3.50.30.30">
    <property type="match status" value="1"/>
</dbReference>